<dbReference type="AlphaFoldDB" id="A0A6M3XN40"/>
<accession>A0A6M3XN40</accession>
<proteinExistence type="predicted"/>
<organism evidence="1">
    <name type="scientific">viral metagenome</name>
    <dbReference type="NCBI Taxonomy" id="1070528"/>
    <lineage>
        <taxon>unclassified sequences</taxon>
        <taxon>metagenomes</taxon>
        <taxon>organismal metagenomes</taxon>
    </lineage>
</organism>
<name>A0A6M3XN40_9ZZZZ</name>
<gene>
    <name evidence="1" type="ORF">TM448B01247_0002</name>
</gene>
<sequence length="125" mass="14092">MTNTWTTAKGSKIELTTEHITTETIDVDGHKATVKADRIEITECKVNGQSVPAKLTRYENKNVLHYGTQKINGVTHPLLVLIPDNTYEAAWGDYNRRIVAEAQAEAAAEMKYQEHHNKILKAMEE</sequence>
<dbReference type="EMBL" id="MT144721">
    <property type="protein sequence ID" value="QJH98183.1"/>
    <property type="molecule type" value="Genomic_DNA"/>
</dbReference>
<evidence type="ECO:0000313" key="1">
    <source>
        <dbReference type="EMBL" id="QJH98183.1"/>
    </source>
</evidence>
<protein>
    <submittedName>
        <fullName evidence="1">Uncharacterized protein</fullName>
    </submittedName>
</protein>
<reference evidence="1" key="1">
    <citation type="submission" date="2020-03" db="EMBL/GenBank/DDBJ databases">
        <title>The deep terrestrial virosphere.</title>
        <authorList>
            <person name="Holmfeldt K."/>
            <person name="Nilsson E."/>
            <person name="Simone D."/>
            <person name="Lopez-Fernandez M."/>
            <person name="Wu X."/>
            <person name="de Brujin I."/>
            <person name="Lundin D."/>
            <person name="Andersson A."/>
            <person name="Bertilsson S."/>
            <person name="Dopson M."/>
        </authorList>
    </citation>
    <scope>NUCLEOTIDE SEQUENCE</scope>
    <source>
        <strain evidence="1">TM448B01247</strain>
    </source>
</reference>